<evidence type="ECO:0000313" key="2">
    <source>
        <dbReference type="EMBL" id="GAA3976637.1"/>
    </source>
</evidence>
<organism evidence="2 3">
    <name type="scientific">Mucilaginibacter dorajii</name>
    <dbReference type="NCBI Taxonomy" id="692994"/>
    <lineage>
        <taxon>Bacteria</taxon>
        <taxon>Pseudomonadati</taxon>
        <taxon>Bacteroidota</taxon>
        <taxon>Sphingobacteriia</taxon>
        <taxon>Sphingobacteriales</taxon>
        <taxon>Sphingobacteriaceae</taxon>
        <taxon>Mucilaginibacter</taxon>
    </lineage>
</organism>
<keyword evidence="3" id="KW-1185">Reference proteome</keyword>
<protein>
    <recommendedName>
        <fullName evidence="1">UPF0758 domain-containing protein</fullName>
    </recommendedName>
</protein>
<dbReference type="PANTHER" id="PTHR30471:SF3">
    <property type="entry name" value="UPF0758 PROTEIN YEES-RELATED"/>
    <property type="match status" value="1"/>
</dbReference>
<dbReference type="Gene3D" id="3.10.450.700">
    <property type="match status" value="1"/>
</dbReference>
<dbReference type="EMBL" id="BAAAZC010000019">
    <property type="protein sequence ID" value="GAA3976637.1"/>
    <property type="molecule type" value="Genomic_DNA"/>
</dbReference>
<reference evidence="3" key="1">
    <citation type="journal article" date="2019" name="Int. J. Syst. Evol. Microbiol.">
        <title>The Global Catalogue of Microorganisms (GCM) 10K type strain sequencing project: providing services to taxonomists for standard genome sequencing and annotation.</title>
        <authorList>
            <consortium name="The Broad Institute Genomics Platform"/>
            <consortium name="The Broad Institute Genome Sequencing Center for Infectious Disease"/>
            <person name="Wu L."/>
            <person name="Ma J."/>
        </authorList>
    </citation>
    <scope>NUCLEOTIDE SEQUENCE [LARGE SCALE GENOMIC DNA]</scope>
    <source>
        <strain evidence="3">JCM 16601</strain>
    </source>
</reference>
<feature type="domain" description="UPF0758" evidence="1">
    <location>
        <begin position="91"/>
        <end position="168"/>
    </location>
</feature>
<gene>
    <name evidence="2" type="ORF">GCM10022210_29270</name>
</gene>
<comment type="caution">
    <text evidence="2">The sequence shown here is derived from an EMBL/GenBank/DDBJ whole genome shotgun (WGS) entry which is preliminary data.</text>
</comment>
<evidence type="ECO:0000313" key="3">
    <source>
        <dbReference type="Proteomes" id="UP001500742"/>
    </source>
</evidence>
<proteinExistence type="predicted"/>
<dbReference type="Pfam" id="PF20582">
    <property type="entry name" value="UPF0758_N"/>
    <property type="match status" value="1"/>
</dbReference>
<dbReference type="InterPro" id="IPR046778">
    <property type="entry name" value="UPF0758_N"/>
</dbReference>
<sequence length="196" mass="21859">MKDNIIATEKFYTKHRNYFFDFRQAKNHKNFINLVCSEKQPDNTYKRACIMIWEDHFEFLIEALSSLFSNAAHEAGRRGKSVVPLERSTGIKSWDITDRPREKFLAQGRAALSDAELLAMLIGSGTPGVTAVDLAQQILDSVALDMKRLAELPVSALTRFAGMGVAKALSIIAAMELAQRLAKQEAGVVWMKALRG</sequence>
<name>A0ABP7Q557_9SPHI</name>
<dbReference type="PANTHER" id="PTHR30471">
    <property type="entry name" value="DNA REPAIR PROTEIN RADC"/>
    <property type="match status" value="1"/>
</dbReference>
<dbReference type="InterPro" id="IPR001405">
    <property type="entry name" value="UPF0758"/>
</dbReference>
<dbReference type="Proteomes" id="UP001500742">
    <property type="component" value="Unassembled WGS sequence"/>
</dbReference>
<evidence type="ECO:0000259" key="1">
    <source>
        <dbReference type="Pfam" id="PF20582"/>
    </source>
</evidence>
<dbReference type="RefSeq" id="WP_259087269.1">
    <property type="nucleotide sequence ID" value="NZ_BAAAZC010000019.1"/>
</dbReference>
<accession>A0ABP7Q557</accession>